<feature type="transmembrane region" description="Helical" evidence="1">
    <location>
        <begin position="369"/>
        <end position="386"/>
    </location>
</feature>
<feature type="transmembrane region" description="Helical" evidence="1">
    <location>
        <begin position="179"/>
        <end position="205"/>
    </location>
</feature>
<name>A0A0R1VF58_9LACO</name>
<comment type="caution">
    <text evidence="2">The sequence shown here is derived from an EMBL/GenBank/DDBJ whole genome shotgun (WGS) entry which is preliminary data.</text>
</comment>
<dbReference type="PATRIC" id="fig|1423743.5.peg.1511"/>
<evidence type="ECO:0000313" key="2">
    <source>
        <dbReference type="EMBL" id="KRM01750.1"/>
    </source>
</evidence>
<feature type="transmembrane region" description="Helical" evidence="1">
    <location>
        <begin position="340"/>
        <end position="357"/>
    </location>
</feature>
<protein>
    <submittedName>
        <fullName evidence="2">Teichoic acid polysaccharide glycosyl transferase</fullName>
    </submittedName>
</protein>
<dbReference type="OrthoDB" id="5056808at2"/>
<keyword evidence="1" id="KW-1133">Transmembrane helix</keyword>
<feature type="transmembrane region" description="Helical" evidence="1">
    <location>
        <begin position="114"/>
        <end position="133"/>
    </location>
</feature>
<evidence type="ECO:0000313" key="3">
    <source>
        <dbReference type="Proteomes" id="UP000051966"/>
    </source>
</evidence>
<dbReference type="Proteomes" id="UP000051966">
    <property type="component" value="Unassembled WGS sequence"/>
</dbReference>
<keyword evidence="1" id="KW-0472">Membrane</keyword>
<keyword evidence="2" id="KW-0808">Transferase</keyword>
<keyword evidence="3" id="KW-1185">Reference proteome</keyword>
<dbReference type="AlphaFoldDB" id="A0A0R1VF58"/>
<organism evidence="2 3">
    <name type="scientific">Lentilactobacillus farraginis DSM 18382 = JCM 14108</name>
    <dbReference type="NCBI Taxonomy" id="1423743"/>
    <lineage>
        <taxon>Bacteria</taxon>
        <taxon>Bacillati</taxon>
        <taxon>Bacillota</taxon>
        <taxon>Bacilli</taxon>
        <taxon>Lactobacillales</taxon>
        <taxon>Lactobacillaceae</taxon>
        <taxon>Lentilactobacillus</taxon>
    </lineage>
</organism>
<feature type="transmembrane region" description="Helical" evidence="1">
    <location>
        <begin position="217"/>
        <end position="238"/>
    </location>
</feature>
<gene>
    <name evidence="2" type="ORF">FD41_GL001459</name>
</gene>
<proteinExistence type="predicted"/>
<dbReference type="GO" id="GO:0016740">
    <property type="term" value="F:transferase activity"/>
    <property type="evidence" value="ECO:0007669"/>
    <property type="project" value="UniProtKB-KW"/>
</dbReference>
<dbReference type="RefSeq" id="WP_056984236.1">
    <property type="nucleotide sequence ID" value="NZ_AZFY01000148.1"/>
</dbReference>
<feature type="transmembrane region" description="Helical" evidence="1">
    <location>
        <begin position="73"/>
        <end position="93"/>
    </location>
</feature>
<feature type="transmembrane region" description="Helical" evidence="1">
    <location>
        <begin position="16"/>
        <end position="40"/>
    </location>
</feature>
<accession>A0A0R1VF58</accession>
<feature type="transmembrane region" description="Helical" evidence="1">
    <location>
        <begin position="310"/>
        <end position="328"/>
    </location>
</feature>
<sequence>MIVSPKIKLWLSTHSYLLFFLLISIWFMGFVSYTSPLFYFDYSPDNNCFFTVGKALMHGVLPYRDVFEQKGPYVYLMHGIAYLMSSRSLLGMLPFETLSSFLSMYIVYKIARMFTFHLAACAIAIFIPVFQLFHPYYNYGDTVESLLFPAMLALIYTLLKGDQNRFTIPRRLWCLQGFLVGLTFFMKYTLLGGWIIFYLAMFGYYFKHKSWQEMKKLVSWSLLGFLIATLPWLIFFIATHSLTAFFHVYFYENMHIYMLSDNSIFAKFIESLTIYSSFLRQDPLIFVCGFVGYVYLLFTKSAFKTTWGKMLFVMMMVVNAAFIVYGYHPGQVYQYYELAFFPYLAIPSVFAFVNAIQKFKVTINERNESVVLLSCALLSFFLVLGVNDNILNSKIFPNNSSVTLNQTNKPQQPAQIEFGNLMRSQSKGRPTLLNYGSIDMGFYTTSGALPSTYYFQNYNIAYDKAPQILNSQFDVIKKSRVQWVVLNTPAGKQINKWRGYPGAKGKITSGNINPGTKKIAKVLLKNYRIVTNHTQTFEGANVTYWLLKRRD</sequence>
<reference evidence="2 3" key="1">
    <citation type="journal article" date="2015" name="Genome Announc.">
        <title>Expanding the biotechnology potential of lactobacilli through comparative genomics of 213 strains and associated genera.</title>
        <authorList>
            <person name="Sun Z."/>
            <person name="Harris H.M."/>
            <person name="McCann A."/>
            <person name="Guo C."/>
            <person name="Argimon S."/>
            <person name="Zhang W."/>
            <person name="Yang X."/>
            <person name="Jeffery I.B."/>
            <person name="Cooney J.C."/>
            <person name="Kagawa T.F."/>
            <person name="Liu W."/>
            <person name="Song Y."/>
            <person name="Salvetti E."/>
            <person name="Wrobel A."/>
            <person name="Rasinkangas P."/>
            <person name="Parkhill J."/>
            <person name="Rea M.C."/>
            <person name="O'Sullivan O."/>
            <person name="Ritari J."/>
            <person name="Douillard F.P."/>
            <person name="Paul Ross R."/>
            <person name="Yang R."/>
            <person name="Briner A.E."/>
            <person name="Felis G.E."/>
            <person name="de Vos W.M."/>
            <person name="Barrangou R."/>
            <person name="Klaenhammer T.R."/>
            <person name="Caufield P.W."/>
            <person name="Cui Y."/>
            <person name="Zhang H."/>
            <person name="O'Toole P.W."/>
        </authorList>
    </citation>
    <scope>NUCLEOTIDE SEQUENCE [LARGE SCALE GENOMIC DNA]</scope>
    <source>
        <strain evidence="2 3">DSM 18382</strain>
    </source>
</reference>
<feature type="transmembrane region" description="Helical" evidence="1">
    <location>
        <begin position="284"/>
        <end position="303"/>
    </location>
</feature>
<keyword evidence="1" id="KW-0812">Transmembrane</keyword>
<dbReference type="EMBL" id="AZFY01000148">
    <property type="protein sequence ID" value="KRM01750.1"/>
    <property type="molecule type" value="Genomic_DNA"/>
</dbReference>
<evidence type="ECO:0000256" key="1">
    <source>
        <dbReference type="SAM" id="Phobius"/>
    </source>
</evidence>